<accession>A0ACC5ZPH3</accession>
<dbReference type="EMBL" id="CM041004">
    <property type="protein sequence ID" value="MCJ8750070.1"/>
    <property type="molecule type" value="Genomic_DNA"/>
</dbReference>
<proteinExistence type="predicted"/>
<protein>
    <submittedName>
        <fullName evidence="1">Uncharacterized protein</fullName>
    </submittedName>
</protein>
<evidence type="ECO:0000313" key="2">
    <source>
        <dbReference type="Proteomes" id="UP000830395"/>
    </source>
</evidence>
<name>A0ACC5ZPH3_9TELE</name>
<reference evidence="1" key="1">
    <citation type="submission" date="2020-02" db="EMBL/GenBank/DDBJ databases">
        <title>Genome sequencing of the panga catfish, Pangasius djambal.</title>
        <authorList>
            <person name="Wen M."/>
            <person name="Zahm M."/>
            <person name="Roques C."/>
            <person name="Cabau C."/>
            <person name="Klopp C."/>
            <person name="Donnadieu C."/>
            <person name="Jouanno E."/>
            <person name="Avarre J.-C."/>
            <person name="Campet M."/>
            <person name="Ha T."/>
            <person name="Dugue R."/>
            <person name="Lampietro C."/>
            <person name="Louis A."/>
            <person name="Herpin A."/>
            <person name="Echchiki A."/>
            <person name="Berthelot C."/>
            <person name="Parey E."/>
            <person name="Roest-Crollius H."/>
            <person name="Braasch I."/>
            <person name="Postlethwait J.H."/>
            <person name="Bobe J."/>
            <person name="Montfort J."/>
            <person name="Bouchez O."/>
            <person name="Begum T."/>
            <person name="Schartl M."/>
            <person name="Gustiano R."/>
            <person name="Guiguen Y."/>
        </authorList>
    </citation>
    <scope>NUCLEOTIDE SEQUENCE</scope>
    <source>
        <strain evidence="1">Pdj_M5554</strain>
    </source>
</reference>
<comment type="caution">
    <text evidence="1">The sequence shown here is derived from an EMBL/GenBank/DDBJ whole genome shotgun (WGS) entry which is preliminary data.</text>
</comment>
<organism evidence="1 2">
    <name type="scientific">Pangasius djambal</name>
    <dbReference type="NCBI Taxonomy" id="1691987"/>
    <lineage>
        <taxon>Eukaryota</taxon>
        <taxon>Metazoa</taxon>
        <taxon>Chordata</taxon>
        <taxon>Craniata</taxon>
        <taxon>Vertebrata</taxon>
        <taxon>Euteleostomi</taxon>
        <taxon>Actinopterygii</taxon>
        <taxon>Neopterygii</taxon>
        <taxon>Teleostei</taxon>
        <taxon>Ostariophysi</taxon>
        <taxon>Siluriformes</taxon>
        <taxon>Pangasiidae</taxon>
        <taxon>Pangasius</taxon>
    </lineage>
</organism>
<sequence length="80" mass="9737">MELCYYLEVVRVVSAPWLKDPFWPFWFLHVTHSPRILSQHSWILKEDLKRTEVSVDESEIFNEYNHAKRIIDGKRFGCWL</sequence>
<dbReference type="Proteomes" id="UP000830395">
    <property type="component" value="Chromosome 30"/>
</dbReference>
<evidence type="ECO:0000313" key="1">
    <source>
        <dbReference type="EMBL" id="MCJ8750070.1"/>
    </source>
</evidence>
<gene>
    <name evidence="1" type="ORF">PDJAM_G00194970</name>
</gene>
<keyword evidence="2" id="KW-1185">Reference proteome</keyword>